<accession>A0A6C0P5V7</accession>
<keyword evidence="1" id="KW-1003">Cell membrane</keyword>
<evidence type="ECO:0000313" key="6">
    <source>
        <dbReference type="EMBL" id="QHW33940.1"/>
    </source>
</evidence>
<feature type="transmembrane region" description="Helical" evidence="5">
    <location>
        <begin position="35"/>
        <end position="55"/>
    </location>
</feature>
<evidence type="ECO:0000256" key="1">
    <source>
        <dbReference type="ARBA" id="ARBA00022475"/>
    </source>
</evidence>
<dbReference type="AlphaFoldDB" id="A0A6C0P5V7"/>
<keyword evidence="2 5" id="KW-0812">Transmembrane</keyword>
<name>A0A6C0P5V7_9BACL</name>
<dbReference type="Pfam" id="PF02659">
    <property type="entry name" value="Mntp"/>
    <property type="match status" value="2"/>
</dbReference>
<keyword evidence="4 5" id="KW-0472">Membrane</keyword>
<keyword evidence="3 5" id="KW-1133">Transmembrane helix</keyword>
<gene>
    <name evidence="6" type="ORF">GZH47_26170</name>
</gene>
<protein>
    <submittedName>
        <fullName evidence="6">Sporulation membrane protein YtaF</fullName>
    </submittedName>
</protein>
<evidence type="ECO:0000313" key="7">
    <source>
        <dbReference type="Proteomes" id="UP000479114"/>
    </source>
</evidence>
<reference evidence="6 7" key="1">
    <citation type="submission" date="2020-02" db="EMBL/GenBank/DDBJ databases">
        <title>Paenibacillus sp. nov., isolated from rhizosphere soil of tomato.</title>
        <authorList>
            <person name="Weon H.-Y."/>
            <person name="Lee S.A."/>
        </authorList>
    </citation>
    <scope>NUCLEOTIDE SEQUENCE [LARGE SCALE GENOMIC DNA]</scope>
    <source>
        <strain evidence="6 7">14171R-81</strain>
    </source>
</reference>
<evidence type="ECO:0000256" key="3">
    <source>
        <dbReference type="ARBA" id="ARBA00022989"/>
    </source>
</evidence>
<dbReference type="PANTHER" id="PTHR35529">
    <property type="entry name" value="MANGANESE EFFLUX PUMP MNTP-RELATED"/>
    <property type="match status" value="1"/>
</dbReference>
<feature type="transmembrane region" description="Helical" evidence="5">
    <location>
        <begin position="67"/>
        <end position="85"/>
    </location>
</feature>
<dbReference type="InterPro" id="IPR003810">
    <property type="entry name" value="Mntp/YtaF"/>
</dbReference>
<dbReference type="KEGG" id="prz:GZH47_26170"/>
<evidence type="ECO:0000256" key="2">
    <source>
        <dbReference type="ARBA" id="ARBA00022692"/>
    </source>
</evidence>
<evidence type="ECO:0000256" key="5">
    <source>
        <dbReference type="SAM" id="Phobius"/>
    </source>
</evidence>
<organism evidence="6 7">
    <name type="scientific">Paenibacillus rhizovicinus</name>
    <dbReference type="NCBI Taxonomy" id="2704463"/>
    <lineage>
        <taxon>Bacteria</taxon>
        <taxon>Bacillati</taxon>
        <taxon>Bacillota</taxon>
        <taxon>Bacilli</taxon>
        <taxon>Bacillales</taxon>
        <taxon>Paenibacillaceae</taxon>
        <taxon>Paenibacillus</taxon>
    </lineage>
</organism>
<evidence type="ECO:0000256" key="4">
    <source>
        <dbReference type="ARBA" id="ARBA00023136"/>
    </source>
</evidence>
<feature type="transmembrane region" description="Helical" evidence="5">
    <location>
        <begin position="217"/>
        <end position="234"/>
    </location>
</feature>
<proteinExistence type="predicted"/>
<dbReference type="RefSeq" id="WP_162643937.1">
    <property type="nucleotide sequence ID" value="NZ_CP048286.1"/>
</dbReference>
<dbReference type="PANTHER" id="PTHR35529:SF2">
    <property type="entry name" value="SPORULATION PROTEIN YTAF-RELATED"/>
    <property type="match status" value="1"/>
</dbReference>
<dbReference type="Proteomes" id="UP000479114">
    <property type="component" value="Chromosome"/>
</dbReference>
<dbReference type="EMBL" id="CP048286">
    <property type="protein sequence ID" value="QHW33940.1"/>
    <property type="molecule type" value="Genomic_DNA"/>
</dbReference>
<feature type="transmembrane region" description="Helical" evidence="5">
    <location>
        <begin position="185"/>
        <end position="205"/>
    </location>
</feature>
<feature type="transmembrane region" description="Helical" evidence="5">
    <location>
        <begin position="6"/>
        <end position="28"/>
    </location>
</feature>
<sequence>MLIHAFSLLLLAFAVSLDGFGVGVTYGLRRIRIPVLSIGIIAFCSGLVVWLAMQIGSLLSGYMSPMTAKWIGAVLLMMIGTYAIYQWWQRRRANADSPEEEQQPEPAAAITEPADDELRATASTIINLELKRLGIVIQILRKPQIADVDRSGVISSSEAILLGFALSLDSFGAGLGAAMVGFNPLLTALVISTTSGLFLLAGMRLGFRFAAWQGMRAMAVLPGIMLIVMGLIRLM</sequence>
<keyword evidence="7" id="KW-1185">Reference proteome</keyword>